<sequence length="2063" mass="207042">MARTALETGALAIRPPTNSDADITLRFAVQTIDGTSTATTEVSATIVVHAVSDTPTVQAADLTGSEDTSIPLTGLGGALTDTDGSETLSFLLTGVPAAARLSAGTQNADGSWTLTPAQLAAASLTPPVNFSGSIQLTLTAVATEARDGAAPARASTAFTVEVNPVVDDGTITGSVTGAEDTDIVLRPTFSTPDTDGSETWSALTRVTGVPTGATLNCGTEVSPGAWDVATADLRAGAVTIRPPANSDVDFTLGFSATLTDTGNGISVSKVITGTERVTVQAVADAPEVNAADVSGLEDQPIALGLGARLTDTDGSEQLSLVLSGVPAGATLSAGTRNPDGTWAIAPADLPALAMTPPRDFSGNITLTLQATSSDHDNSTATTTTHFSVHVEAVADAPTLRVGPALGLEDSAIPLHISGATTDIDGSEHLVGFRITGLPDEAVLRAGGTVLVRQADGSVLVDAAVASTLTVTPPHDSDANFTLQVIAISEEPNGSRAESPAQNLPVQVIAVADAPVWTGVNPSGTEDTAIPLGLPARLSDTDGSEHLSFLLSGLPPGATLNVGTYQGPGRWSLTADEAAVATITPPPDFAGTLQLTVSAISQEQNGGSQAVSTIAFPIQVAAVVDTTDWSATATGLEDQPIALDLRPVLGDHDGSEHLVGHAEVSGIPSGAVLHLADGSTVALSSGACSIAVEQLPGLTITMPHDSDVAARLTVAVTVEDTGGVRATVHGTITVVPAGVADTPVNEVSDIASEGNAWEPLPIDARMTDTDGSETLHVWVRDVPDDYYLSAGTPVGNGTWLLRADDLPGLEFSRSSFHGEVTLRIETVSQERDGDVASVTRTLVVREVDSGQGGASSPAVPPDGNTPQGDDALPSLEVTAAAGQEDSPLALGITVAAHDTSAQTLGLRIEGLPQGASLSVGVHDPETGCWVLRPDELAGLKVIPPHDFSGDITLQVTATSVQADGTVSHSERDVTLDFAAVADDAVITASVAPGSAFEDVPVPLHLAVVASDSSEQVVSITLSGLPAGASIAPAAGIHDNGDGTWSVTPAAVGNVVFVPPANEAGTYSLTVTAVTEEPSNHATASTSQTVTFTVAPVPDAPLASAADVAGREDQPITLDLSASLVDRDGSEALSVVISGLPEGARLSAGVNNGDGSWTLTPTQLPGLTLTPPGNWSGNMALTMQAHSVERATGEAATTEVGFHVAVAGVADTPLVDAAVTAHGSEDQPIGIDIVAQLTDRDGSESLVVVATDVPTGASFSAGTLNPDGSWTIPGAALPGLTFTPPPNFSGTLQLNLAVTAVEADGNSTTVPVQVAVTVDAAADAPILSLSGIQGEEDTAIRLPLAATLTDTDGSESIVRFVVSGLPTGATLSAGTHNSDGSWTLTPDQAADVTLTPPANWSGTIPLSVTAVTQEASNGSEAAATATLPVTVVPVADAPVLTATAATGVEDQSVPLSLTAALTDTDGSESFAAIRVTGLPQGFTLSAGSDAGGGAWALHPADLPGLRLSAPQDWNGTVNLTLEATTQDGASTRTGTCSFAVTLAAVNDAPVLDLGQPSHAMAGQAHASVTSDASIVDVDSVNLGGATITMTGGQAGDRLAFSGYNLVQSDGDTLLGDTGIKVATDSNGQVTLSGQAPQHVYERAIEALSLENDQSGLASGTRSIGITLRDDAGAVGETRVVAVVVDPPPAVPADPLPDPAASPGPATADSSQDGTAPSVAHDVVVATMGDGTGGAVLSAAPHDNDGSPALTPTQATDATLTLPPDAIPPSVAAVAHETSNGSEVPAVGNIPLPSTPVADAQALTVAAVSDPPVVDPSLPSHAVADRAPASVASDAITSNVDSVNLAGATITMAGGQVGDRLTFADYSLVQSDGRTLLGDTGIEVATDTNGHVTLSGRAPQQVYERAIEALALENDQSGLASGTRSIGITLRDDAGAAGETRVVAVVVDPPPPVHADPLPGMAASPVTESGDQSHDATMASVAHDMIVVAMGGGTEHMGDTPGNWTETTQVDGVDDPGTGGWVQVVDNSVVQTVTDHAIDLSQPASGQLQIADGSHVDLTQAERITW</sequence>
<keyword evidence="4" id="KW-1185">Reference proteome</keyword>
<dbReference type="NCBIfam" id="NF012211">
    <property type="entry name" value="tand_rpt_95"/>
    <property type="match status" value="1"/>
</dbReference>
<feature type="domain" description="RapA2 cadherin-like" evidence="2">
    <location>
        <begin position="1423"/>
        <end position="1479"/>
    </location>
</feature>
<dbReference type="Gene3D" id="2.60.40.10">
    <property type="entry name" value="Immunoglobulins"/>
    <property type="match status" value="1"/>
</dbReference>
<reference evidence="3 4" key="1">
    <citation type="submission" date="2023-08" db="EMBL/GenBank/DDBJ databases">
        <title>The draft genome sequence of Paracraurococcus sp. LOR1-02.</title>
        <authorList>
            <person name="Kingkaew E."/>
            <person name="Tanasupawat S."/>
        </authorList>
    </citation>
    <scope>NUCLEOTIDE SEQUENCE [LARGE SCALE GENOMIC DNA]</scope>
    <source>
        <strain evidence="3 4">LOR1-02</strain>
    </source>
</reference>
<accession>A0ABT9ED29</accession>
<comment type="caution">
    <text evidence="3">The sequence shown here is derived from an EMBL/GenBank/DDBJ whole genome shotgun (WGS) entry which is preliminary data.</text>
</comment>
<feature type="domain" description="RapA2 cadherin-like" evidence="2">
    <location>
        <begin position="1086"/>
        <end position="1156"/>
    </location>
</feature>
<dbReference type="Pfam" id="PF17803">
    <property type="entry name" value="Cadherin_4"/>
    <property type="match status" value="3"/>
</dbReference>
<feature type="domain" description="RapA2 cadherin-like" evidence="2">
    <location>
        <begin position="276"/>
        <end position="342"/>
    </location>
</feature>
<evidence type="ECO:0000256" key="1">
    <source>
        <dbReference type="SAM" id="MobiDB-lite"/>
    </source>
</evidence>
<proteinExistence type="predicted"/>
<feature type="region of interest" description="Disordered" evidence="1">
    <location>
        <begin position="845"/>
        <end position="871"/>
    </location>
</feature>
<evidence type="ECO:0000313" key="4">
    <source>
        <dbReference type="Proteomes" id="UP001243009"/>
    </source>
</evidence>
<dbReference type="InterPro" id="IPR013783">
    <property type="entry name" value="Ig-like_fold"/>
</dbReference>
<name>A0ABT9ED29_9PROT</name>
<dbReference type="RefSeq" id="WP_305108827.1">
    <property type="nucleotide sequence ID" value="NZ_JAUTWS010000145.1"/>
</dbReference>
<feature type="region of interest" description="Disordered" evidence="1">
    <location>
        <begin position="1685"/>
        <end position="1714"/>
    </location>
</feature>
<evidence type="ECO:0000259" key="2">
    <source>
        <dbReference type="Pfam" id="PF17803"/>
    </source>
</evidence>
<organism evidence="3 4">
    <name type="scientific">Paracraurococcus lichenis</name>
    <dbReference type="NCBI Taxonomy" id="3064888"/>
    <lineage>
        <taxon>Bacteria</taxon>
        <taxon>Pseudomonadati</taxon>
        <taxon>Pseudomonadota</taxon>
        <taxon>Alphaproteobacteria</taxon>
        <taxon>Acetobacterales</taxon>
        <taxon>Roseomonadaceae</taxon>
        <taxon>Paracraurococcus</taxon>
    </lineage>
</organism>
<dbReference type="InterPro" id="IPR040853">
    <property type="entry name" value="RapA2_cadherin-like"/>
</dbReference>
<evidence type="ECO:0000313" key="3">
    <source>
        <dbReference type="EMBL" id="MDO9713981.1"/>
    </source>
</evidence>
<dbReference type="EMBL" id="JAUTWS010000145">
    <property type="protein sequence ID" value="MDO9713981.1"/>
    <property type="molecule type" value="Genomic_DNA"/>
</dbReference>
<dbReference type="Proteomes" id="UP001243009">
    <property type="component" value="Unassembled WGS sequence"/>
</dbReference>
<gene>
    <name evidence="3" type="ORF">Q7A36_37100</name>
</gene>
<protein>
    <submittedName>
        <fullName evidence="3">Tandem-95 repeat protein</fullName>
    </submittedName>
</protein>
<feature type="compositionally biased region" description="Pro residues" evidence="1">
    <location>
        <begin position="1685"/>
        <end position="1699"/>
    </location>
</feature>